<dbReference type="SMART" id="SM01022">
    <property type="entry name" value="ASCH"/>
    <property type="match status" value="1"/>
</dbReference>
<feature type="domain" description="ASCH" evidence="1">
    <location>
        <begin position="17"/>
        <end position="143"/>
    </location>
</feature>
<accession>A0A9W4GZI3</accession>
<dbReference type="PANTHER" id="PTHR39203">
    <property type="entry name" value="CYTOPLASMIC PROTEIN-RELATED"/>
    <property type="match status" value="1"/>
</dbReference>
<name>A0A9W4GZI3_9ACTN</name>
<protein>
    <submittedName>
        <fullName evidence="2">Enzyme</fullName>
        <ecNumber evidence="2">1.1.98.-</ecNumber>
    </submittedName>
</protein>
<dbReference type="InterPro" id="IPR015947">
    <property type="entry name" value="PUA-like_sf"/>
</dbReference>
<proteinExistence type="predicted"/>
<dbReference type="EC" id="1.1.98.-" evidence="2"/>
<dbReference type="InterPro" id="IPR007374">
    <property type="entry name" value="ASCH_domain"/>
</dbReference>
<organism evidence="2 3">
    <name type="scientific">Actinacidiphila bryophytorum</name>
    <dbReference type="NCBI Taxonomy" id="1436133"/>
    <lineage>
        <taxon>Bacteria</taxon>
        <taxon>Bacillati</taxon>
        <taxon>Actinomycetota</taxon>
        <taxon>Actinomycetes</taxon>
        <taxon>Kitasatosporales</taxon>
        <taxon>Streptomycetaceae</taxon>
        <taxon>Actinacidiphila</taxon>
    </lineage>
</organism>
<dbReference type="EMBL" id="CAJVAX010000012">
    <property type="protein sequence ID" value="CAG7629893.1"/>
    <property type="molecule type" value="Genomic_DNA"/>
</dbReference>
<evidence type="ECO:0000259" key="1">
    <source>
        <dbReference type="SMART" id="SM01022"/>
    </source>
</evidence>
<gene>
    <name evidence="2" type="ORF">SBRY_20610</name>
</gene>
<dbReference type="AlphaFoldDB" id="A0A9W4GZI3"/>
<dbReference type="InterPro" id="IPR009326">
    <property type="entry name" value="DUF984"/>
</dbReference>
<evidence type="ECO:0000313" key="2">
    <source>
        <dbReference type="EMBL" id="CAG7629893.1"/>
    </source>
</evidence>
<sequence>MADSADVDLAGLGIVQFGFPGELRDQLVGAVLDGSKTSTTGVVADYEHEGEALPEVGERGVVVDSDERAVAVIETTEVRVAPLRDVDLAHALDEGEGYDSVAAWRRGHEEFWHSPEMRAAMDDPDFTVDDDTPLVLQRFRLVADLRGTKS</sequence>
<dbReference type="Proteomes" id="UP001153328">
    <property type="component" value="Unassembled WGS sequence"/>
</dbReference>
<dbReference type="RefSeq" id="WP_205042666.1">
    <property type="nucleotide sequence ID" value="NZ_CAJVAX010000012.1"/>
</dbReference>
<comment type="caution">
    <text evidence="2">The sequence shown here is derived from an EMBL/GenBank/DDBJ whole genome shotgun (WGS) entry which is preliminary data.</text>
</comment>
<dbReference type="Gene3D" id="3.10.400.10">
    <property type="entry name" value="Sulfate adenylyltransferase"/>
    <property type="match status" value="1"/>
</dbReference>
<dbReference type="Pfam" id="PF04266">
    <property type="entry name" value="ASCH"/>
    <property type="match status" value="1"/>
</dbReference>
<dbReference type="CDD" id="cd06553">
    <property type="entry name" value="ASCH_Ef3133_like"/>
    <property type="match status" value="1"/>
</dbReference>
<keyword evidence="3" id="KW-1185">Reference proteome</keyword>
<dbReference type="SUPFAM" id="SSF88697">
    <property type="entry name" value="PUA domain-like"/>
    <property type="match status" value="1"/>
</dbReference>
<dbReference type="PANTHER" id="PTHR39203:SF1">
    <property type="entry name" value="CYTOPLASMIC PROTEIN"/>
    <property type="match status" value="1"/>
</dbReference>
<reference evidence="2" key="1">
    <citation type="submission" date="2021-06" db="EMBL/GenBank/DDBJ databases">
        <authorList>
            <person name="Arsene-Ploetze F."/>
        </authorList>
    </citation>
    <scope>NUCLEOTIDE SEQUENCE</scope>
    <source>
        <strain evidence="2">SBRY1</strain>
    </source>
</reference>
<dbReference type="PIRSF" id="PIRSF021320">
    <property type="entry name" value="DUF984"/>
    <property type="match status" value="1"/>
</dbReference>
<keyword evidence="2" id="KW-0560">Oxidoreductase</keyword>
<dbReference type="GO" id="GO:0016491">
    <property type="term" value="F:oxidoreductase activity"/>
    <property type="evidence" value="ECO:0007669"/>
    <property type="project" value="UniProtKB-KW"/>
</dbReference>
<evidence type="ECO:0000313" key="3">
    <source>
        <dbReference type="Proteomes" id="UP001153328"/>
    </source>
</evidence>